<reference evidence="3" key="1">
    <citation type="submission" date="2018-05" db="EMBL/GenBank/DDBJ databases">
        <authorList>
            <person name="Lanie J.A."/>
            <person name="Ng W.-L."/>
            <person name="Kazmierczak K.M."/>
            <person name="Andrzejewski T.M."/>
            <person name="Davidsen T.M."/>
            <person name="Wayne K.J."/>
            <person name="Tettelin H."/>
            <person name="Glass J.I."/>
            <person name="Rusch D."/>
            <person name="Podicherti R."/>
            <person name="Tsui H.-C.T."/>
            <person name="Winkler M.E."/>
        </authorList>
    </citation>
    <scope>NUCLEOTIDE SEQUENCE</scope>
</reference>
<keyword evidence="2" id="KW-0812">Transmembrane</keyword>
<feature type="transmembrane region" description="Helical" evidence="2">
    <location>
        <begin position="139"/>
        <end position="157"/>
    </location>
</feature>
<sequence length="212" mass="23972">MKAELIYPCNLVGYGRLLLIVAAVSVYISNGDPTARWVFLGCLTASLLLDLLDGYLARRYDHTTTFGALLDLALDLMTHTILWIASEWRFAVLFILLEWTAGILATVISLRSDTTWKHRFSTRGRAPIRYYFSRHQRNLLSAYSNIAHFLFPAALFLSLASTWIYILTAPGLIVYETVTLVVILMMISQLKRGRSFSKPGLGRWSHDRAGGR</sequence>
<dbReference type="InterPro" id="IPR043130">
    <property type="entry name" value="CDP-OH_PTrfase_TM_dom"/>
</dbReference>
<dbReference type="AlphaFoldDB" id="A0A383F5G9"/>
<evidence type="ECO:0000256" key="1">
    <source>
        <dbReference type="ARBA" id="ARBA00022679"/>
    </source>
</evidence>
<dbReference type="GO" id="GO:0016780">
    <property type="term" value="F:phosphotransferase activity, for other substituted phosphate groups"/>
    <property type="evidence" value="ECO:0007669"/>
    <property type="project" value="InterPro"/>
</dbReference>
<feature type="transmembrane region" description="Helical" evidence="2">
    <location>
        <begin position="34"/>
        <end position="52"/>
    </location>
</feature>
<protein>
    <recommendedName>
        <fullName evidence="4">CDP-alcohol phosphatidyltransferase C-terminal domain-containing protein</fullName>
    </recommendedName>
</protein>
<feature type="transmembrane region" description="Helical" evidence="2">
    <location>
        <begin position="7"/>
        <end position="28"/>
    </location>
</feature>
<dbReference type="GO" id="GO:0016020">
    <property type="term" value="C:membrane"/>
    <property type="evidence" value="ECO:0007669"/>
    <property type="project" value="InterPro"/>
</dbReference>
<proteinExistence type="predicted"/>
<feature type="transmembrane region" description="Helical" evidence="2">
    <location>
        <begin position="90"/>
        <end position="110"/>
    </location>
</feature>
<feature type="transmembrane region" description="Helical" evidence="2">
    <location>
        <begin position="163"/>
        <end position="187"/>
    </location>
</feature>
<accession>A0A383F5G9</accession>
<dbReference type="Gene3D" id="1.20.120.1760">
    <property type="match status" value="1"/>
</dbReference>
<dbReference type="Pfam" id="PF01066">
    <property type="entry name" value="CDP-OH_P_transf"/>
    <property type="match status" value="1"/>
</dbReference>
<name>A0A383F5G9_9ZZZZ</name>
<dbReference type="PROSITE" id="PS00379">
    <property type="entry name" value="CDP_ALCOHOL_P_TRANSF"/>
    <property type="match status" value="1"/>
</dbReference>
<organism evidence="3">
    <name type="scientific">marine metagenome</name>
    <dbReference type="NCBI Taxonomy" id="408172"/>
    <lineage>
        <taxon>unclassified sequences</taxon>
        <taxon>metagenomes</taxon>
        <taxon>ecological metagenomes</taxon>
    </lineage>
</organism>
<keyword evidence="2" id="KW-0472">Membrane</keyword>
<keyword evidence="1" id="KW-0808">Transferase</keyword>
<evidence type="ECO:0000313" key="3">
    <source>
        <dbReference type="EMBL" id="SVE63618.1"/>
    </source>
</evidence>
<dbReference type="GO" id="GO:0008654">
    <property type="term" value="P:phospholipid biosynthetic process"/>
    <property type="evidence" value="ECO:0007669"/>
    <property type="project" value="InterPro"/>
</dbReference>
<keyword evidence="2" id="KW-1133">Transmembrane helix</keyword>
<dbReference type="InterPro" id="IPR048254">
    <property type="entry name" value="CDP_ALCOHOL_P_TRANSF_CS"/>
</dbReference>
<evidence type="ECO:0000256" key="2">
    <source>
        <dbReference type="SAM" id="Phobius"/>
    </source>
</evidence>
<feature type="transmembrane region" description="Helical" evidence="2">
    <location>
        <begin position="64"/>
        <end position="84"/>
    </location>
</feature>
<dbReference type="InterPro" id="IPR000462">
    <property type="entry name" value="CDP-OH_P_trans"/>
</dbReference>
<gene>
    <name evidence="3" type="ORF">METZ01_LOCUS516472</name>
</gene>
<dbReference type="EMBL" id="UINC01231188">
    <property type="protein sequence ID" value="SVE63618.1"/>
    <property type="molecule type" value="Genomic_DNA"/>
</dbReference>
<evidence type="ECO:0008006" key="4">
    <source>
        <dbReference type="Google" id="ProtNLM"/>
    </source>
</evidence>